<protein>
    <submittedName>
        <fullName evidence="2">Uncharacterized protein</fullName>
    </submittedName>
</protein>
<feature type="region of interest" description="Disordered" evidence="1">
    <location>
        <begin position="99"/>
        <end position="125"/>
    </location>
</feature>
<dbReference type="RefSeq" id="XP_007771302.1">
    <property type="nucleotide sequence ID" value="XM_007773112.1"/>
</dbReference>
<dbReference type="KEGG" id="cput:CONPUDRAFT_83719"/>
<name>A0A5M3MGP0_CONPW</name>
<comment type="caution">
    <text evidence="2">The sequence shown here is derived from an EMBL/GenBank/DDBJ whole genome shotgun (WGS) entry which is preliminary data.</text>
</comment>
<dbReference type="Proteomes" id="UP000053558">
    <property type="component" value="Unassembled WGS sequence"/>
</dbReference>
<evidence type="ECO:0000313" key="3">
    <source>
        <dbReference type="Proteomes" id="UP000053558"/>
    </source>
</evidence>
<feature type="compositionally biased region" description="Basic and acidic residues" evidence="1">
    <location>
        <begin position="99"/>
        <end position="111"/>
    </location>
</feature>
<feature type="non-terminal residue" evidence="2">
    <location>
        <position position="157"/>
    </location>
</feature>
<organism evidence="2 3">
    <name type="scientific">Coniophora puteana (strain RWD-64-598)</name>
    <name type="common">Brown rot fungus</name>
    <dbReference type="NCBI Taxonomy" id="741705"/>
    <lineage>
        <taxon>Eukaryota</taxon>
        <taxon>Fungi</taxon>
        <taxon>Dikarya</taxon>
        <taxon>Basidiomycota</taxon>
        <taxon>Agaricomycotina</taxon>
        <taxon>Agaricomycetes</taxon>
        <taxon>Agaricomycetidae</taxon>
        <taxon>Boletales</taxon>
        <taxon>Coniophorineae</taxon>
        <taxon>Coniophoraceae</taxon>
        <taxon>Coniophora</taxon>
    </lineage>
</organism>
<reference evidence="3" key="1">
    <citation type="journal article" date="2012" name="Science">
        <title>The Paleozoic origin of enzymatic lignin decomposition reconstructed from 31 fungal genomes.</title>
        <authorList>
            <person name="Floudas D."/>
            <person name="Binder M."/>
            <person name="Riley R."/>
            <person name="Barry K."/>
            <person name="Blanchette R.A."/>
            <person name="Henrissat B."/>
            <person name="Martinez A.T."/>
            <person name="Otillar R."/>
            <person name="Spatafora J.W."/>
            <person name="Yadav J.S."/>
            <person name="Aerts A."/>
            <person name="Benoit I."/>
            <person name="Boyd A."/>
            <person name="Carlson A."/>
            <person name="Copeland A."/>
            <person name="Coutinho P.M."/>
            <person name="de Vries R.P."/>
            <person name="Ferreira P."/>
            <person name="Findley K."/>
            <person name="Foster B."/>
            <person name="Gaskell J."/>
            <person name="Glotzer D."/>
            <person name="Gorecki P."/>
            <person name="Heitman J."/>
            <person name="Hesse C."/>
            <person name="Hori C."/>
            <person name="Igarashi K."/>
            <person name="Jurgens J.A."/>
            <person name="Kallen N."/>
            <person name="Kersten P."/>
            <person name="Kohler A."/>
            <person name="Kuees U."/>
            <person name="Kumar T.K.A."/>
            <person name="Kuo A."/>
            <person name="LaButti K."/>
            <person name="Larrondo L.F."/>
            <person name="Lindquist E."/>
            <person name="Ling A."/>
            <person name="Lombard V."/>
            <person name="Lucas S."/>
            <person name="Lundell T."/>
            <person name="Martin R."/>
            <person name="McLaughlin D.J."/>
            <person name="Morgenstern I."/>
            <person name="Morin E."/>
            <person name="Murat C."/>
            <person name="Nagy L.G."/>
            <person name="Nolan M."/>
            <person name="Ohm R.A."/>
            <person name="Patyshakuliyeva A."/>
            <person name="Rokas A."/>
            <person name="Ruiz-Duenas F.J."/>
            <person name="Sabat G."/>
            <person name="Salamov A."/>
            <person name="Samejima M."/>
            <person name="Schmutz J."/>
            <person name="Slot J.C."/>
            <person name="St John F."/>
            <person name="Stenlid J."/>
            <person name="Sun H."/>
            <person name="Sun S."/>
            <person name="Syed K."/>
            <person name="Tsang A."/>
            <person name="Wiebenga A."/>
            <person name="Young D."/>
            <person name="Pisabarro A."/>
            <person name="Eastwood D.C."/>
            <person name="Martin F."/>
            <person name="Cullen D."/>
            <person name="Grigoriev I.V."/>
            <person name="Hibbett D.S."/>
        </authorList>
    </citation>
    <scope>NUCLEOTIDE SEQUENCE [LARGE SCALE GENOMIC DNA]</scope>
    <source>
        <strain evidence="3">RWD-64-598 SS2</strain>
    </source>
</reference>
<evidence type="ECO:0000313" key="2">
    <source>
        <dbReference type="EMBL" id="EIW78227.1"/>
    </source>
</evidence>
<dbReference type="AlphaFoldDB" id="A0A5M3MGP0"/>
<keyword evidence="3" id="KW-1185">Reference proteome</keyword>
<dbReference type="EMBL" id="JH711582">
    <property type="protein sequence ID" value="EIW78227.1"/>
    <property type="molecule type" value="Genomic_DNA"/>
</dbReference>
<evidence type="ECO:0000256" key="1">
    <source>
        <dbReference type="SAM" id="MobiDB-lite"/>
    </source>
</evidence>
<sequence length="157" mass="17775">MEQGHGSLRPTWSRFVSYEQPRFSDTPAISRGWVKERREGPGGSRCSDRHEWVSVGLGAERPVMVLRPQNWRCGRRLANKRYVRLLALLEISGPMDADSYREQSADHHDESIPAPPVTSQSCPSRSIAGMRYVSASERLSSATTWNSSRSRCTRSRL</sequence>
<accession>A0A5M3MGP0</accession>
<gene>
    <name evidence="2" type="ORF">CONPUDRAFT_83719</name>
</gene>
<dbReference type="GeneID" id="19210638"/>
<proteinExistence type="predicted"/>